<reference evidence="1 2" key="1">
    <citation type="journal article" date="2013" name="Genome Biol.">
        <title>The genome sequence of the most widely cultivated cacao type and its use to identify candidate genes regulating pod color.</title>
        <authorList>
            <person name="Motamayor J.C."/>
            <person name="Mockaitis K."/>
            <person name="Schmutz J."/>
            <person name="Haiminen N."/>
            <person name="Iii D.L."/>
            <person name="Cornejo O."/>
            <person name="Findley S.D."/>
            <person name="Zheng P."/>
            <person name="Utro F."/>
            <person name="Royaert S."/>
            <person name="Saski C."/>
            <person name="Jenkins J."/>
            <person name="Podicheti R."/>
            <person name="Zhao M."/>
            <person name="Scheffler B.E."/>
            <person name="Stack J.C."/>
            <person name="Feltus F.A."/>
            <person name="Mustiga G.M."/>
            <person name="Amores F."/>
            <person name="Phillips W."/>
            <person name="Marelli J.P."/>
            <person name="May G.D."/>
            <person name="Shapiro H."/>
            <person name="Ma J."/>
            <person name="Bustamante C.D."/>
            <person name="Schnell R.J."/>
            <person name="Main D."/>
            <person name="Gilbert D."/>
            <person name="Parida L."/>
            <person name="Kuhn D.N."/>
        </authorList>
    </citation>
    <scope>NUCLEOTIDE SEQUENCE [LARGE SCALE GENOMIC DNA]</scope>
    <source>
        <strain evidence="2">cv. Matina 1-6</strain>
    </source>
</reference>
<dbReference type="Gramene" id="EOY08483">
    <property type="protein sequence ID" value="EOY08483"/>
    <property type="gene ID" value="TCM_022948"/>
</dbReference>
<evidence type="ECO:0000313" key="2">
    <source>
        <dbReference type="Proteomes" id="UP000026915"/>
    </source>
</evidence>
<organism evidence="1 2">
    <name type="scientific">Theobroma cacao</name>
    <name type="common">Cacao</name>
    <name type="synonym">Cocoa</name>
    <dbReference type="NCBI Taxonomy" id="3641"/>
    <lineage>
        <taxon>Eukaryota</taxon>
        <taxon>Viridiplantae</taxon>
        <taxon>Streptophyta</taxon>
        <taxon>Embryophyta</taxon>
        <taxon>Tracheophyta</taxon>
        <taxon>Spermatophyta</taxon>
        <taxon>Magnoliopsida</taxon>
        <taxon>eudicotyledons</taxon>
        <taxon>Gunneridae</taxon>
        <taxon>Pentapetalae</taxon>
        <taxon>rosids</taxon>
        <taxon>malvids</taxon>
        <taxon>Malvales</taxon>
        <taxon>Malvaceae</taxon>
        <taxon>Byttnerioideae</taxon>
        <taxon>Theobroma</taxon>
    </lineage>
</organism>
<sequence>MIRFQTYKDVWKEAKKSVNCNTQTETETLKHLIKKALKRCHNASNQKGQPQRLLIKRYWSYETLNFFSFPSFSINERAEICRNLTRRAAIGWWWCCCFCQHSEKASLNHGFGLQIKYPIKLPIGKSARLSGGNVLSYKLILGWLNLNNWSRPPKARGTWPLYIQKTDRLGRHWRLLCQASSTIAL</sequence>
<dbReference type="HOGENOM" id="CLU_1463748_0_0_1"/>
<gene>
    <name evidence="1" type="ORF">TCM_022948</name>
</gene>
<protein>
    <submittedName>
        <fullName evidence="1">Uncharacterized protein</fullName>
    </submittedName>
</protein>
<evidence type="ECO:0000313" key="1">
    <source>
        <dbReference type="EMBL" id="EOY08483.1"/>
    </source>
</evidence>
<name>A0A061EUZ0_THECC</name>
<dbReference type="AlphaFoldDB" id="A0A061EUZ0"/>
<keyword evidence="2" id="KW-1185">Reference proteome</keyword>
<proteinExistence type="predicted"/>
<dbReference type="EMBL" id="CM001883">
    <property type="protein sequence ID" value="EOY08483.1"/>
    <property type="molecule type" value="Genomic_DNA"/>
</dbReference>
<dbReference type="InParanoid" id="A0A061EUZ0"/>
<dbReference type="Proteomes" id="UP000026915">
    <property type="component" value="Chromosome 5"/>
</dbReference>
<accession>A0A061EUZ0</accession>